<evidence type="ECO:0000256" key="6">
    <source>
        <dbReference type="HAMAP-Rule" id="MF_01369"/>
    </source>
</evidence>
<dbReference type="FunFam" id="3.30.70.330:FF:000001">
    <property type="entry name" value="50S ribosomal protein L23"/>
    <property type="match status" value="1"/>
</dbReference>
<dbReference type="GO" id="GO:0003735">
    <property type="term" value="F:structural constituent of ribosome"/>
    <property type="evidence" value="ECO:0007669"/>
    <property type="project" value="InterPro"/>
</dbReference>
<keyword evidence="3 6" id="KW-0694">RNA-binding</keyword>
<evidence type="ECO:0000256" key="2">
    <source>
        <dbReference type="ARBA" id="ARBA00022730"/>
    </source>
</evidence>
<evidence type="ECO:0000256" key="3">
    <source>
        <dbReference type="ARBA" id="ARBA00022884"/>
    </source>
</evidence>
<dbReference type="InterPro" id="IPR012678">
    <property type="entry name" value="Ribosomal_uL23/eL15/eS24_sf"/>
</dbReference>
<name>E7RYZ1_9BURK</name>
<protein>
    <recommendedName>
        <fullName evidence="6">Large ribosomal subunit protein uL23</fullName>
    </recommendedName>
</protein>
<dbReference type="EMBL" id="AEQP01000020">
    <property type="protein sequence ID" value="EFV94465.1"/>
    <property type="molecule type" value="Genomic_DNA"/>
</dbReference>
<dbReference type="HOGENOM" id="CLU_037562_3_1_4"/>
<dbReference type="Proteomes" id="UP000011021">
    <property type="component" value="Unassembled WGS sequence"/>
</dbReference>
<dbReference type="Pfam" id="PF00276">
    <property type="entry name" value="Ribosomal_L23"/>
    <property type="match status" value="1"/>
</dbReference>
<evidence type="ECO:0000313" key="8">
    <source>
        <dbReference type="Proteomes" id="UP000011021"/>
    </source>
</evidence>
<comment type="similarity">
    <text evidence="1 6">Belongs to the universal ribosomal protein uL23 family.</text>
</comment>
<reference evidence="7 8" key="1">
    <citation type="submission" date="2010-12" db="EMBL/GenBank/DDBJ databases">
        <authorList>
            <person name="Muzny D."/>
            <person name="Qin X."/>
            <person name="Deng J."/>
            <person name="Jiang H."/>
            <person name="Liu Y."/>
            <person name="Qu J."/>
            <person name="Song X.-Z."/>
            <person name="Zhang L."/>
            <person name="Thornton R."/>
            <person name="Coyle M."/>
            <person name="Francisco L."/>
            <person name="Jackson L."/>
            <person name="Javaid M."/>
            <person name="Korchina V."/>
            <person name="Kovar C."/>
            <person name="Mata R."/>
            <person name="Mathew T."/>
            <person name="Ngo R."/>
            <person name="Nguyen L."/>
            <person name="Nguyen N."/>
            <person name="Okwuonu G."/>
            <person name="Ongeri F."/>
            <person name="Pham C."/>
            <person name="Simmons D."/>
            <person name="Wilczek-Boney K."/>
            <person name="Hale W."/>
            <person name="Jakkamsetti A."/>
            <person name="Pham P."/>
            <person name="Ruth R."/>
            <person name="San Lucas F."/>
            <person name="Warren J."/>
            <person name="Zhang J."/>
            <person name="Zhao Z."/>
            <person name="Zhou C."/>
            <person name="Zhu D."/>
            <person name="Lee S."/>
            <person name="Bess C."/>
            <person name="Blankenburg K."/>
            <person name="Forbes L."/>
            <person name="Fu Q."/>
            <person name="Gubbala S."/>
            <person name="Hirani K."/>
            <person name="Jayaseelan J.C."/>
            <person name="Lara F."/>
            <person name="Munidasa M."/>
            <person name="Palculict T."/>
            <person name="Patil S."/>
            <person name="Pu L.-L."/>
            <person name="Saada N."/>
            <person name="Tang L."/>
            <person name="Weissenberger G."/>
            <person name="Zhu Y."/>
            <person name="Hemphill L."/>
            <person name="Shang Y."/>
            <person name="Youmans B."/>
            <person name="Ayvaz T."/>
            <person name="Ross M."/>
            <person name="Santibanez J."/>
            <person name="Aqrawi P."/>
            <person name="Gross S."/>
            <person name="Joshi V."/>
            <person name="Fowler G."/>
            <person name="Nazareth L."/>
            <person name="Reid J."/>
            <person name="Worley K."/>
            <person name="Petrosino J."/>
            <person name="Highlander S."/>
            <person name="Gibbs R."/>
        </authorList>
    </citation>
    <scope>NUCLEOTIDE SEQUENCE [LARGE SCALE GENOMIC DNA]</scope>
    <source>
        <strain evidence="7 8">ATCC 51599</strain>
    </source>
</reference>
<evidence type="ECO:0000256" key="1">
    <source>
        <dbReference type="ARBA" id="ARBA00006700"/>
    </source>
</evidence>
<dbReference type="SUPFAM" id="SSF54189">
    <property type="entry name" value="Ribosomal proteins S24e, L23 and L15e"/>
    <property type="match status" value="1"/>
</dbReference>
<keyword evidence="8" id="KW-1185">Reference proteome</keyword>
<organism evidence="7 8">
    <name type="scientific">Lautropia mirabilis ATCC 51599</name>
    <dbReference type="NCBI Taxonomy" id="887898"/>
    <lineage>
        <taxon>Bacteria</taxon>
        <taxon>Pseudomonadati</taxon>
        <taxon>Pseudomonadota</taxon>
        <taxon>Betaproteobacteria</taxon>
        <taxon>Burkholderiales</taxon>
        <taxon>Burkholderiaceae</taxon>
        <taxon>Lautropia</taxon>
    </lineage>
</organism>
<evidence type="ECO:0000256" key="4">
    <source>
        <dbReference type="ARBA" id="ARBA00022980"/>
    </source>
</evidence>
<dbReference type="STRING" id="887898.HMPREF0551_1905"/>
<dbReference type="HAMAP" id="MF_01369_B">
    <property type="entry name" value="Ribosomal_uL23_B"/>
    <property type="match status" value="1"/>
</dbReference>
<gene>
    <name evidence="6 7" type="primary">rplW</name>
    <name evidence="7" type="ORF">HMPREF0551_1905</name>
</gene>
<dbReference type="PANTHER" id="PTHR11620">
    <property type="entry name" value="60S RIBOSOMAL PROTEIN L23A"/>
    <property type="match status" value="1"/>
</dbReference>
<dbReference type="GO" id="GO:0005840">
    <property type="term" value="C:ribosome"/>
    <property type="evidence" value="ECO:0007669"/>
    <property type="project" value="UniProtKB-KW"/>
</dbReference>
<dbReference type="InterPro" id="IPR012677">
    <property type="entry name" value="Nucleotide-bd_a/b_plait_sf"/>
</dbReference>
<dbReference type="NCBIfam" id="NF004363">
    <property type="entry name" value="PRK05738.2-4"/>
    <property type="match status" value="1"/>
</dbReference>
<dbReference type="eggNOG" id="COG0089">
    <property type="taxonomic scope" value="Bacteria"/>
</dbReference>
<dbReference type="GO" id="GO:1990904">
    <property type="term" value="C:ribonucleoprotein complex"/>
    <property type="evidence" value="ECO:0007669"/>
    <property type="project" value="UniProtKB-KW"/>
</dbReference>
<evidence type="ECO:0000256" key="5">
    <source>
        <dbReference type="ARBA" id="ARBA00023274"/>
    </source>
</evidence>
<sequence>MNPNRLTQVVIAPVISEKSTLVGEKQNQYVFRVMQDATKAEVKAAIESLFKVTVDAVNVVNIAGKQKRFGRSMGRRRNIRKAYVSLAAGQEINFAETK</sequence>
<comment type="subunit">
    <text evidence="6">Part of the 50S ribosomal subunit. Contacts protein L29, and trigger factor when it is bound to the ribosome.</text>
</comment>
<comment type="caution">
    <text evidence="7">The sequence shown here is derived from an EMBL/GenBank/DDBJ whole genome shotgun (WGS) entry which is preliminary data.</text>
</comment>
<evidence type="ECO:0000313" key="7">
    <source>
        <dbReference type="EMBL" id="EFV94465.1"/>
    </source>
</evidence>
<proteinExistence type="inferred from homology"/>
<accession>E7RYZ1</accession>
<dbReference type="RefSeq" id="WP_005674267.1">
    <property type="nucleotide sequence ID" value="NZ_CP146288.1"/>
</dbReference>
<dbReference type="NCBIfam" id="NF004359">
    <property type="entry name" value="PRK05738.1-3"/>
    <property type="match status" value="1"/>
</dbReference>
<keyword evidence="4 6" id="KW-0689">Ribosomal protein</keyword>
<dbReference type="GO" id="GO:0019843">
    <property type="term" value="F:rRNA binding"/>
    <property type="evidence" value="ECO:0007669"/>
    <property type="project" value="UniProtKB-UniRule"/>
</dbReference>
<dbReference type="AlphaFoldDB" id="E7RYZ1"/>
<dbReference type="GO" id="GO:0006412">
    <property type="term" value="P:translation"/>
    <property type="evidence" value="ECO:0007669"/>
    <property type="project" value="UniProtKB-UniRule"/>
</dbReference>
<dbReference type="InterPro" id="IPR013025">
    <property type="entry name" value="Ribosomal_uL23-like"/>
</dbReference>
<dbReference type="NCBIfam" id="NF004366">
    <property type="entry name" value="PRK05738.3-2"/>
    <property type="match status" value="1"/>
</dbReference>
<comment type="function">
    <text evidence="6">One of the early assembly proteins it binds 23S rRNA. One of the proteins that surrounds the polypeptide exit tunnel on the outside of the ribosome. Forms the main docking site for trigger factor binding to the ribosome.</text>
</comment>
<keyword evidence="2 6" id="KW-0699">rRNA-binding</keyword>
<keyword evidence="5 6" id="KW-0687">Ribonucleoprotein</keyword>
<dbReference type="Gene3D" id="3.30.70.330">
    <property type="match status" value="1"/>
</dbReference>